<accession>A0A195D4A8</accession>
<evidence type="ECO:0000313" key="3">
    <source>
        <dbReference type="Proteomes" id="UP000078542"/>
    </source>
</evidence>
<feature type="compositionally biased region" description="Basic residues" evidence="1">
    <location>
        <begin position="1"/>
        <end position="11"/>
    </location>
</feature>
<gene>
    <name evidence="2" type="ORF">ALC62_01228</name>
</gene>
<protein>
    <submittedName>
        <fullName evidence="2">Uncharacterized protein</fullName>
    </submittedName>
</protein>
<dbReference type="AlphaFoldDB" id="A0A195D4A8"/>
<name>A0A195D4A8_9HYME</name>
<evidence type="ECO:0000256" key="1">
    <source>
        <dbReference type="SAM" id="MobiDB-lite"/>
    </source>
</evidence>
<proteinExistence type="predicted"/>
<evidence type="ECO:0000313" key="2">
    <source>
        <dbReference type="EMBL" id="KYN07717.1"/>
    </source>
</evidence>
<reference evidence="2 3" key="1">
    <citation type="submission" date="2016-03" db="EMBL/GenBank/DDBJ databases">
        <title>Cyphomyrmex costatus WGS genome.</title>
        <authorList>
            <person name="Nygaard S."/>
            <person name="Hu H."/>
            <person name="Boomsma J."/>
            <person name="Zhang G."/>
        </authorList>
    </citation>
    <scope>NUCLEOTIDE SEQUENCE [LARGE SCALE GENOMIC DNA]</scope>
    <source>
        <strain evidence="2">MS0001</strain>
        <tissue evidence="2">Whole body</tissue>
    </source>
</reference>
<organism evidence="2 3">
    <name type="scientific">Cyphomyrmex costatus</name>
    <dbReference type="NCBI Taxonomy" id="456900"/>
    <lineage>
        <taxon>Eukaryota</taxon>
        <taxon>Metazoa</taxon>
        <taxon>Ecdysozoa</taxon>
        <taxon>Arthropoda</taxon>
        <taxon>Hexapoda</taxon>
        <taxon>Insecta</taxon>
        <taxon>Pterygota</taxon>
        <taxon>Neoptera</taxon>
        <taxon>Endopterygota</taxon>
        <taxon>Hymenoptera</taxon>
        <taxon>Apocrita</taxon>
        <taxon>Aculeata</taxon>
        <taxon>Formicoidea</taxon>
        <taxon>Formicidae</taxon>
        <taxon>Myrmicinae</taxon>
        <taxon>Cyphomyrmex</taxon>
    </lineage>
</organism>
<feature type="region of interest" description="Disordered" evidence="1">
    <location>
        <begin position="1"/>
        <end position="24"/>
    </location>
</feature>
<dbReference type="Proteomes" id="UP000078542">
    <property type="component" value="Unassembled WGS sequence"/>
</dbReference>
<keyword evidence="3" id="KW-1185">Reference proteome</keyword>
<dbReference type="EMBL" id="KQ976870">
    <property type="protein sequence ID" value="KYN07717.1"/>
    <property type="molecule type" value="Genomic_DNA"/>
</dbReference>
<feature type="non-terminal residue" evidence="2">
    <location>
        <position position="1"/>
    </location>
</feature>
<sequence>IASAKHTRGTAKRGAAWRGASRSIEPQHHRISTHIGGRLRNFEAENLAGSRGCCLPACLPICLPACLPIYAPGLRPGYSLSAGCYRSFPEHSERAREREDVSSRRLLINIATTLALSQDDPVGEERMRTRKRSSRGHTGRCGFEFAVACQRAAC</sequence>